<keyword evidence="4" id="KW-0472">Membrane</keyword>
<name>A0ABV9HTF3_9FLAO</name>
<keyword evidence="2" id="KW-0238">DNA-binding</keyword>
<reference evidence="7" key="1">
    <citation type="journal article" date="2019" name="Int. J. Syst. Evol. Microbiol.">
        <title>The Global Catalogue of Microorganisms (GCM) 10K type strain sequencing project: providing services to taxonomists for standard genome sequencing and annotation.</title>
        <authorList>
            <consortium name="The Broad Institute Genomics Platform"/>
            <consortium name="The Broad Institute Genome Sequencing Center for Infectious Disease"/>
            <person name="Wu L."/>
            <person name="Ma J."/>
        </authorList>
    </citation>
    <scope>NUCLEOTIDE SEQUENCE [LARGE SCALE GENOMIC DNA]</scope>
    <source>
        <strain evidence="7">YJ-61-S</strain>
    </source>
</reference>
<dbReference type="Proteomes" id="UP001596043">
    <property type="component" value="Unassembled WGS sequence"/>
</dbReference>
<evidence type="ECO:0000256" key="3">
    <source>
        <dbReference type="ARBA" id="ARBA00023163"/>
    </source>
</evidence>
<comment type="caution">
    <text evidence="6">The sequence shown here is derived from an EMBL/GenBank/DDBJ whole genome shotgun (WGS) entry which is preliminary data.</text>
</comment>
<sequence>MPEASFNTWTSLFLIVSAIGSFLSVLLFTDKNGRKNNWPIALIILGFSLVLVQYVLIWTNYRAKYPYVYFFDTTWYFLFGPLFYVYILKFYVKEYKVNFIHFIIPIIFAILSVLYFIKTKGHTEYENVNKEVLFTLYWSLKSPWVAIGILITYIIACVDFIKIHTPKKENAAIQMRTRWIRFLLFLFFLFVIAYISYYVLVKFSFFNPSWDYAISFTMAIGVYGIGYIVYMEPRIFNGELFASLFQASKKESNDLSSQTKDEFYNTLIQYIETSKPYLNNELRLVDVATEIGLTIHIVSQLINEKAHKNFNQFINEYRLKEAEILLQNNEDIAIYTMYYSLGFNSRTTFYKVFKNKHKCTPLEYQAAFKSKTLS</sequence>
<evidence type="ECO:0000313" key="7">
    <source>
        <dbReference type="Proteomes" id="UP001596043"/>
    </source>
</evidence>
<dbReference type="EMBL" id="JBHSFV010000001">
    <property type="protein sequence ID" value="MFC4632710.1"/>
    <property type="molecule type" value="Genomic_DNA"/>
</dbReference>
<protein>
    <submittedName>
        <fullName evidence="6">Helix-turn-helix domain-containing protein</fullName>
    </submittedName>
</protein>
<proteinExistence type="predicted"/>
<gene>
    <name evidence="6" type="ORF">ACFO3O_02260</name>
</gene>
<dbReference type="RefSeq" id="WP_379976910.1">
    <property type="nucleotide sequence ID" value="NZ_JBHSFV010000001.1"/>
</dbReference>
<feature type="transmembrane region" description="Helical" evidence="4">
    <location>
        <begin position="6"/>
        <end position="28"/>
    </location>
</feature>
<dbReference type="InterPro" id="IPR018060">
    <property type="entry name" value="HTH_AraC"/>
</dbReference>
<evidence type="ECO:0000256" key="4">
    <source>
        <dbReference type="SAM" id="Phobius"/>
    </source>
</evidence>
<keyword evidence="3" id="KW-0804">Transcription</keyword>
<dbReference type="Gene3D" id="1.10.10.60">
    <property type="entry name" value="Homeodomain-like"/>
    <property type="match status" value="2"/>
</dbReference>
<dbReference type="InterPro" id="IPR009057">
    <property type="entry name" value="Homeodomain-like_sf"/>
</dbReference>
<accession>A0ABV9HTF3</accession>
<dbReference type="PANTHER" id="PTHR43280">
    <property type="entry name" value="ARAC-FAMILY TRANSCRIPTIONAL REGULATOR"/>
    <property type="match status" value="1"/>
</dbReference>
<feature type="transmembrane region" description="Helical" evidence="4">
    <location>
        <begin position="67"/>
        <end position="87"/>
    </location>
</feature>
<keyword evidence="4" id="KW-0812">Transmembrane</keyword>
<feature type="transmembrane region" description="Helical" evidence="4">
    <location>
        <begin position="182"/>
        <end position="200"/>
    </location>
</feature>
<evidence type="ECO:0000256" key="2">
    <source>
        <dbReference type="ARBA" id="ARBA00023125"/>
    </source>
</evidence>
<feature type="domain" description="HTH araC/xylS-type" evidence="5">
    <location>
        <begin position="265"/>
        <end position="367"/>
    </location>
</feature>
<feature type="transmembrane region" description="Helical" evidence="4">
    <location>
        <begin position="212"/>
        <end position="230"/>
    </location>
</feature>
<dbReference type="SMART" id="SM00342">
    <property type="entry name" value="HTH_ARAC"/>
    <property type="match status" value="1"/>
</dbReference>
<dbReference type="PANTHER" id="PTHR43280:SF2">
    <property type="entry name" value="HTH-TYPE TRANSCRIPTIONAL REGULATOR EXSA"/>
    <property type="match status" value="1"/>
</dbReference>
<dbReference type="PROSITE" id="PS01124">
    <property type="entry name" value="HTH_ARAC_FAMILY_2"/>
    <property type="match status" value="1"/>
</dbReference>
<organism evidence="6 7">
    <name type="scientific">Dokdonia ponticola</name>
    <dbReference type="NCBI Taxonomy" id="2041041"/>
    <lineage>
        <taxon>Bacteria</taxon>
        <taxon>Pseudomonadati</taxon>
        <taxon>Bacteroidota</taxon>
        <taxon>Flavobacteriia</taxon>
        <taxon>Flavobacteriales</taxon>
        <taxon>Flavobacteriaceae</taxon>
        <taxon>Dokdonia</taxon>
    </lineage>
</organism>
<evidence type="ECO:0000313" key="6">
    <source>
        <dbReference type="EMBL" id="MFC4632710.1"/>
    </source>
</evidence>
<dbReference type="Pfam" id="PF12833">
    <property type="entry name" value="HTH_18"/>
    <property type="match status" value="1"/>
</dbReference>
<keyword evidence="7" id="KW-1185">Reference proteome</keyword>
<evidence type="ECO:0000256" key="1">
    <source>
        <dbReference type="ARBA" id="ARBA00023015"/>
    </source>
</evidence>
<keyword evidence="1" id="KW-0805">Transcription regulation</keyword>
<feature type="transmembrane region" description="Helical" evidence="4">
    <location>
        <begin position="40"/>
        <end position="61"/>
    </location>
</feature>
<dbReference type="SUPFAM" id="SSF46689">
    <property type="entry name" value="Homeodomain-like"/>
    <property type="match status" value="1"/>
</dbReference>
<feature type="transmembrane region" description="Helical" evidence="4">
    <location>
        <begin position="99"/>
        <end position="117"/>
    </location>
</feature>
<keyword evidence="4" id="KW-1133">Transmembrane helix</keyword>
<evidence type="ECO:0000259" key="5">
    <source>
        <dbReference type="PROSITE" id="PS01124"/>
    </source>
</evidence>
<feature type="transmembrane region" description="Helical" evidence="4">
    <location>
        <begin position="143"/>
        <end position="161"/>
    </location>
</feature>